<accession>A0A454XWS6</accession>
<evidence type="ECO:0000256" key="1">
    <source>
        <dbReference type="SAM" id="MobiDB-lite"/>
    </source>
</evidence>
<accession>A0A1Y5IDY4</accession>
<dbReference type="OMA" id="KFMITSA"/>
<dbReference type="Proteomes" id="UP000009170">
    <property type="component" value="Unassembled WGS sequence"/>
</dbReference>
<keyword evidence="4" id="KW-1185">Reference proteome</keyword>
<dbReference type="RefSeq" id="XP_003082642.1">
    <property type="nucleotide sequence ID" value="XM_003082594.1"/>
</dbReference>
<dbReference type="EMBL" id="CAID01000013">
    <property type="protein sequence ID" value="CAL56499.1"/>
    <property type="molecule type" value="Genomic_DNA"/>
</dbReference>
<gene>
    <name evidence="3" type="ORF">BE221DRAFT_74694</name>
    <name evidence="2" type="ORF">OT_ostta13g01660</name>
</gene>
<evidence type="ECO:0000313" key="3">
    <source>
        <dbReference type="EMBL" id="OUS46273.1"/>
    </source>
</evidence>
<reference evidence="3" key="3">
    <citation type="submission" date="2017-04" db="EMBL/GenBank/DDBJ databases">
        <title>Population genomics of picophytoplankton unveils novel chromosome hypervariability.</title>
        <authorList>
            <consortium name="DOE Joint Genome Institute"/>
            <person name="Blanc-Mathieu R."/>
            <person name="Krasovec M."/>
            <person name="Hebrard M."/>
            <person name="Yau S."/>
            <person name="Desgranges E."/>
            <person name="Martin J."/>
            <person name="Schackwitz W."/>
            <person name="Kuo A."/>
            <person name="Salin G."/>
            <person name="Donnadieu C."/>
            <person name="Desdevises Y."/>
            <person name="Sanchez-Ferandin S."/>
            <person name="Moreau H."/>
            <person name="Rivals E."/>
            <person name="Grigoriev I.V."/>
            <person name="Grimsley N."/>
            <person name="Eyre-Walker A."/>
            <person name="Piganeau G."/>
        </authorList>
    </citation>
    <scope>NUCLEOTIDE SEQUENCE [LARGE SCALE GENOMIC DNA]</scope>
    <source>
        <strain evidence="3">RCC 1115</strain>
    </source>
</reference>
<feature type="compositionally biased region" description="Basic residues" evidence="1">
    <location>
        <begin position="124"/>
        <end position="142"/>
    </location>
</feature>
<dbReference type="OrthoDB" id="498677at2759"/>
<protein>
    <submittedName>
        <fullName evidence="2">Unnamed product</fullName>
    </submittedName>
</protein>
<feature type="region of interest" description="Disordered" evidence="1">
    <location>
        <begin position="106"/>
        <end position="142"/>
    </location>
</feature>
<name>Q00X12_OSTTA</name>
<feature type="region of interest" description="Disordered" evidence="1">
    <location>
        <begin position="41"/>
        <end position="71"/>
    </location>
</feature>
<dbReference type="Proteomes" id="UP000195557">
    <property type="component" value="Unassembled WGS sequence"/>
</dbReference>
<dbReference type="KEGG" id="ota:OT_ostta13g01660"/>
<evidence type="ECO:0000313" key="4">
    <source>
        <dbReference type="Proteomes" id="UP000009170"/>
    </source>
</evidence>
<organism evidence="2 4">
    <name type="scientific">Ostreococcus tauri</name>
    <name type="common">Marine green alga</name>
    <dbReference type="NCBI Taxonomy" id="70448"/>
    <lineage>
        <taxon>Eukaryota</taxon>
        <taxon>Viridiplantae</taxon>
        <taxon>Chlorophyta</taxon>
        <taxon>Mamiellophyceae</taxon>
        <taxon>Mamiellales</taxon>
        <taxon>Bathycoccaceae</taxon>
        <taxon>Ostreococcus</taxon>
    </lineage>
</organism>
<dbReference type="EMBL" id="KZ155784">
    <property type="protein sequence ID" value="OUS46273.1"/>
    <property type="molecule type" value="Genomic_DNA"/>
</dbReference>
<reference evidence="2 4" key="1">
    <citation type="journal article" date="2006" name="Proc. Natl. Acad. Sci. U.S.A.">
        <title>Genome analysis of the smallest free-living eukaryote Ostreococcus tauri unveils many unique features.</title>
        <authorList>
            <person name="Derelle E."/>
            <person name="Ferraz C."/>
            <person name="Rombauts S."/>
            <person name="Rouze P."/>
            <person name="Worden A.Z."/>
            <person name="Robbens S."/>
            <person name="Partensky F."/>
            <person name="Degroeve S."/>
            <person name="Echeynie S."/>
            <person name="Cooke R."/>
            <person name="Saeys Y."/>
            <person name="Wuyts J."/>
            <person name="Jabbari K."/>
            <person name="Bowler C."/>
            <person name="Panaud O."/>
            <person name="Piegu B."/>
            <person name="Ball S.G."/>
            <person name="Ral J.-P."/>
            <person name="Bouget F.-Y."/>
            <person name="Piganeau G."/>
            <person name="De Baets B."/>
            <person name="Picard A."/>
            <person name="Delseny M."/>
            <person name="Demaille J."/>
            <person name="Van de Peer Y."/>
            <person name="Moreau H."/>
        </authorList>
    </citation>
    <scope>NUCLEOTIDE SEQUENCE [LARGE SCALE GENOMIC DNA]</scope>
    <source>
        <strain evidence="2 4">OTTH0595</strain>
    </source>
</reference>
<sequence>MGSSVKFMITSAERSVLVNELGYSPEEVDVMRPDIAAQLVEKRTKRPFGTREMPEAWKRGGPPPGRNGSGVGGLLSNNLVKLFLVGVAMIGGAVATGRLELGTLLGGAPLGRKPLTKLSDKVVKPKKKRSKKLKKSKRRTVA</sequence>
<dbReference type="InParanoid" id="Q00X12"/>
<dbReference type="AlphaFoldDB" id="Q00X12"/>
<dbReference type="GeneID" id="9835733"/>
<reference evidence="2" key="2">
    <citation type="journal article" date="2014" name="BMC Genomics">
        <title>An improved genome of the model marine alga Ostreococcus tauri unfolds by assessing Illumina de novo assemblies.</title>
        <authorList>
            <person name="Blanc-Mathieu R."/>
            <person name="Verhelst B."/>
            <person name="Derelle E."/>
            <person name="Rombauts S."/>
            <person name="Bouget F.Y."/>
            <person name="Carre I."/>
            <person name="Chateau A."/>
            <person name="Eyre-Walker A."/>
            <person name="Grimsley N."/>
            <person name="Moreau H."/>
            <person name="Piegu B."/>
            <person name="Rivals E."/>
            <person name="Schackwitz W."/>
            <person name="Van de Peer Y."/>
            <person name="Piganeau G."/>
        </authorList>
    </citation>
    <scope>NUCLEOTIDE SEQUENCE</scope>
    <source>
        <strain evidence="2">RCC4221</strain>
    </source>
</reference>
<evidence type="ECO:0000313" key="2">
    <source>
        <dbReference type="EMBL" id="CAL56499.1"/>
    </source>
</evidence>
<proteinExistence type="predicted"/>
<accession>Q00X12</accession>